<protein>
    <submittedName>
        <fullName evidence="1">Uncharacterized protein</fullName>
    </submittedName>
</protein>
<proteinExistence type="predicted"/>
<dbReference type="Proteomes" id="UP000265800">
    <property type="component" value="Unassembled WGS sequence"/>
</dbReference>
<gene>
    <name evidence="1" type="ORF">Mlute_01352</name>
</gene>
<accession>A0A399EN11</accession>
<keyword evidence="2" id="KW-1185">Reference proteome</keyword>
<dbReference type="EMBL" id="QWKZ01000036">
    <property type="protein sequence ID" value="RIH86094.1"/>
    <property type="molecule type" value="Genomic_DNA"/>
</dbReference>
<sequence length="131" mass="14433">MRDKGSALLYILAALLVLASLALPISLLQALNAEQHRYEVARMQARYLAESAVFRAAKESGLFPGVWHSVEVMGRPLGRYRYSLFQIVPGGIRYVGEGETAGSPLNQGLQVRWRVAATFFAGRIAAWEEAP</sequence>
<evidence type="ECO:0000313" key="2">
    <source>
        <dbReference type="Proteomes" id="UP000265800"/>
    </source>
</evidence>
<name>A0A399EN11_9DEIN</name>
<dbReference type="OrthoDB" id="9958861at2"/>
<comment type="caution">
    <text evidence="1">The sequence shown here is derived from an EMBL/GenBank/DDBJ whole genome shotgun (WGS) entry which is preliminary data.</text>
</comment>
<evidence type="ECO:0000313" key="1">
    <source>
        <dbReference type="EMBL" id="RIH86094.1"/>
    </source>
</evidence>
<organism evidence="1 2">
    <name type="scientific">Meiothermus luteus</name>
    <dbReference type="NCBI Taxonomy" id="2026184"/>
    <lineage>
        <taxon>Bacteria</taxon>
        <taxon>Thermotogati</taxon>
        <taxon>Deinococcota</taxon>
        <taxon>Deinococci</taxon>
        <taxon>Thermales</taxon>
        <taxon>Thermaceae</taxon>
        <taxon>Meiothermus</taxon>
    </lineage>
</organism>
<reference evidence="1 2" key="1">
    <citation type="submission" date="2018-08" db="EMBL/GenBank/DDBJ databases">
        <title>Meiothermus luteus KCTC 52599 genome sequencing project.</title>
        <authorList>
            <person name="Da Costa M.S."/>
            <person name="Albuquerque L."/>
            <person name="Raposo P."/>
            <person name="Froufe H.J.C."/>
            <person name="Barroso C.S."/>
            <person name="Egas C."/>
        </authorList>
    </citation>
    <scope>NUCLEOTIDE SEQUENCE [LARGE SCALE GENOMIC DNA]</scope>
    <source>
        <strain evidence="1 2">KCTC 52599</strain>
    </source>
</reference>
<dbReference type="AlphaFoldDB" id="A0A399EN11"/>